<dbReference type="InterPro" id="IPR050627">
    <property type="entry name" value="Nitroreductase/BluB"/>
</dbReference>
<evidence type="ECO:0000313" key="9">
    <source>
        <dbReference type="EMBL" id="KRM30196.1"/>
    </source>
</evidence>
<evidence type="ECO:0000256" key="6">
    <source>
        <dbReference type="ARBA" id="ARBA00023002"/>
    </source>
</evidence>
<keyword evidence="6" id="KW-0560">Oxidoreductase</keyword>
<dbReference type="EMBL" id="AZGM01000013">
    <property type="protein sequence ID" value="KRM30196.1"/>
    <property type="molecule type" value="Genomic_DNA"/>
</dbReference>
<dbReference type="Proteomes" id="UP000051412">
    <property type="component" value="Unassembled WGS sequence"/>
</dbReference>
<evidence type="ECO:0000259" key="8">
    <source>
        <dbReference type="Pfam" id="PF00881"/>
    </source>
</evidence>
<dbReference type="InterPro" id="IPR029479">
    <property type="entry name" value="Nitroreductase"/>
</dbReference>
<evidence type="ECO:0000256" key="1">
    <source>
        <dbReference type="ARBA" id="ARBA00001917"/>
    </source>
</evidence>
<dbReference type="AlphaFoldDB" id="A0A0R1XNR0"/>
<dbReference type="InterPro" id="IPR000415">
    <property type="entry name" value="Nitroreductase-like"/>
</dbReference>
<keyword evidence="5" id="KW-0521">NADP</keyword>
<sequence>MDKEEIRQHVLETANRRYATKKYDPQRHISPEDWHTILEVGRLSPSSFGYEPWKFILINSPQVKKGIRPFAWGAANSLDGADKLLLILARTDVTYDSDYVRHLVADVKHHQYSPESKPSQAFKHFQEDDLGIRNDQELFEWASKQTYIAMANMMTAAAELGIDSCPIEGFNYAQMNNYLSKRRVIDLQHWRVSVMVSFGYRDQPIKPKVRQPLMAIYEELN</sequence>
<evidence type="ECO:0000256" key="4">
    <source>
        <dbReference type="ARBA" id="ARBA00022643"/>
    </source>
</evidence>
<dbReference type="STRING" id="1423782.FD32_GL000384"/>
<reference evidence="9 10" key="1">
    <citation type="journal article" date="2015" name="Genome Announc.">
        <title>Expanding the biotechnology potential of lactobacilli through comparative genomics of 213 strains and associated genera.</title>
        <authorList>
            <person name="Sun Z."/>
            <person name="Harris H.M."/>
            <person name="McCann A."/>
            <person name="Guo C."/>
            <person name="Argimon S."/>
            <person name="Zhang W."/>
            <person name="Yang X."/>
            <person name="Jeffery I.B."/>
            <person name="Cooney J.C."/>
            <person name="Kagawa T.F."/>
            <person name="Liu W."/>
            <person name="Song Y."/>
            <person name="Salvetti E."/>
            <person name="Wrobel A."/>
            <person name="Rasinkangas P."/>
            <person name="Parkhill J."/>
            <person name="Rea M.C."/>
            <person name="O'Sullivan O."/>
            <person name="Ritari J."/>
            <person name="Douillard F.P."/>
            <person name="Paul Ross R."/>
            <person name="Yang R."/>
            <person name="Briner A.E."/>
            <person name="Felis G.E."/>
            <person name="de Vos W.M."/>
            <person name="Barrangou R."/>
            <person name="Klaenhammer T.R."/>
            <person name="Caufield P.W."/>
            <person name="Cui Y."/>
            <person name="Zhang H."/>
            <person name="O'Toole P.W."/>
        </authorList>
    </citation>
    <scope>NUCLEOTIDE SEQUENCE [LARGE SCALE GENOMIC DNA]</scope>
    <source>
        <strain evidence="9 10">DSM 6035</strain>
    </source>
</reference>
<comment type="caution">
    <text evidence="9">The sequence shown here is derived from an EMBL/GenBank/DDBJ whole genome shotgun (WGS) entry which is preliminary data.</text>
</comment>
<keyword evidence="10" id="KW-1185">Reference proteome</keyword>
<dbReference type="Gene3D" id="3.40.109.10">
    <property type="entry name" value="NADH Oxidase"/>
    <property type="match status" value="1"/>
</dbReference>
<keyword evidence="7" id="KW-0520">NAD</keyword>
<keyword evidence="3" id="KW-0285">Flavoprotein</keyword>
<organism evidence="9 10">
    <name type="scientific">Limosilactobacillus panis DSM 6035</name>
    <dbReference type="NCBI Taxonomy" id="1423782"/>
    <lineage>
        <taxon>Bacteria</taxon>
        <taxon>Bacillati</taxon>
        <taxon>Bacillota</taxon>
        <taxon>Bacilli</taxon>
        <taxon>Lactobacillales</taxon>
        <taxon>Lactobacillaceae</taxon>
        <taxon>Limosilactobacillus</taxon>
    </lineage>
</organism>
<keyword evidence="4" id="KW-0288">FMN</keyword>
<dbReference type="SUPFAM" id="SSF55469">
    <property type="entry name" value="FMN-dependent nitroreductase-like"/>
    <property type="match status" value="1"/>
</dbReference>
<gene>
    <name evidence="9" type="ORF">FD32_GL000384</name>
</gene>
<dbReference type="GO" id="GO:0005829">
    <property type="term" value="C:cytosol"/>
    <property type="evidence" value="ECO:0007669"/>
    <property type="project" value="TreeGrafter"/>
</dbReference>
<evidence type="ECO:0000313" key="10">
    <source>
        <dbReference type="Proteomes" id="UP000051412"/>
    </source>
</evidence>
<evidence type="ECO:0000256" key="2">
    <source>
        <dbReference type="ARBA" id="ARBA00007118"/>
    </source>
</evidence>
<dbReference type="CDD" id="cd02149">
    <property type="entry name" value="NfsB-like"/>
    <property type="match status" value="1"/>
</dbReference>
<dbReference type="GO" id="GO:0046857">
    <property type="term" value="F:oxidoreductase activity, acting on other nitrogenous compounds as donors, with NAD or NADP as acceptor"/>
    <property type="evidence" value="ECO:0007669"/>
    <property type="project" value="TreeGrafter"/>
</dbReference>
<evidence type="ECO:0000256" key="3">
    <source>
        <dbReference type="ARBA" id="ARBA00022630"/>
    </source>
</evidence>
<dbReference type="PATRIC" id="fig|1423782.4.peg.397"/>
<comment type="similarity">
    <text evidence="2">Belongs to the nitroreductase family.</text>
</comment>
<name>A0A0R1XNR0_9LACO</name>
<dbReference type="InterPro" id="IPR033878">
    <property type="entry name" value="NfsB-like"/>
</dbReference>
<dbReference type="GO" id="GO:0046256">
    <property type="term" value="P:2,4,6-trinitrotoluene catabolic process"/>
    <property type="evidence" value="ECO:0007669"/>
    <property type="project" value="TreeGrafter"/>
</dbReference>
<dbReference type="Pfam" id="PF00881">
    <property type="entry name" value="Nitroreductase"/>
    <property type="match status" value="1"/>
</dbReference>
<evidence type="ECO:0000256" key="7">
    <source>
        <dbReference type="ARBA" id="ARBA00023027"/>
    </source>
</evidence>
<dbReference type="PANTHER" id="PTHR23026:SF125">
    <property type="entry name" value="OXYGEN-INSENSITIVE NAD(P)H NITROREDUCTASE"/>
    <property type="match status" value="1"/>
</dbReference>
<feature type="domain" description="Nitroreductase" evidence="8">
    <location>
        <begin position="16"/>
        <end position="200"/>
    </location>
</feature>
<dbReference type="RefSeq" id="WP_047768777.1">
    <property type="nucleotide sequence ID" value="NZ_AZGM01000013.1"/>
</dbReference>
<evidence type="ECO:0000256" key="5">
    <source>
        <dbReference type="ARBA" id="ARBA00022857"/>
    </source>
</evidence>
<dbReference type="PANTHER" id="PTHR23026">
    <property type="entry name" value="NADPH NITROREDUCTASE"/>
    <property type="match status" value="1"/>
</dbReference>
<protein>
    <submittedName>
        <fullName evidence="9">NADPH-flavin oxidoreductase</fullName>
    </submittedName>
</protein>
<comment type="cofactor">
    <cofactor evidence="1">
        <name>FMN</name>
        <dbReference type="ChEBI" id="CHEBI:58210"/>
    </cofactor>
</comment>
<dbReference type="OrthoDB" id="9809288at2"/>
<proteinExistence type="inferred from homology"/>
<accession>A0A0R1XNR0</accession>